<proteinExistence type="predicted"/>
<protein>
    <submittedName>
        <fullName evidence="3">Uncharacterized protein</fullName>
    </submittedName>
</protein>
<dbReference type="OrthoDB" id="354304at2759"/>
<dbReference type="InterPro" id="IPR029033">
    <property type="entry name" value="His_PPase_superfam"/>
</dbReference>
<dbReference type="CDD" id="cd07067">
    <property type="entry name" value="HP_PGM_like"/>
    <property type="match status" value="1"/>
</dbReference>
<reference evidence="3" key="1">
    <citation type="submission" date="2017-08" db="EMBL/GenBank/DDBJ databases">
        <authorList>
            <person name="Cuomo C."/>
            <person name="Billmyre B."/>
            <person name="Heitman J."/>
        </authorList>
    </citation>
    <scope>NUCLEOTIDE SEQUENCE</scope>
    <source>
        <strain evidence="3">CBS 12478</strain>
    </source>
</reference>
<keyword evidence="4" id="KW-1185">Reference proteome</keyword>
<dbReference type="GeneID" id="43591176"/>
<dbReference type="AlphaFoldDB" id="A0A5M6BUN9"/>
<feature type="region of interest" description="Disordered" evidence="2">
    <location>
        <begin position="75"/>
        <end position="104"/>
    </location>
</feature>
<evidence type="ECO:0000256" key="1">
    <source>
        <dbReference type="ARBA" id="ARBA00022801"/>
    </source>
</evidence>
<evidence type="ECO:0000313" key="3">
    <source>
        <dbReference type="EMBL" id="WWD21918.1"/>
    </source>
</evidence>
<organism evidence="3 4">
    <name type="scientific">Kwoniella shandongensis</name>
    <dbReference type="NCBI Taxonomy" id="1734106"/>
    <lineage>
        <taxon>Eukaryota</taxon>
        <taxon>Fungi</taxon>
        <taxon>Dikarya</taxon>
        <taxon>Basidiomycota</taxon>
        <taxon>Agaricomycotina</taxon>
        <taxon>Tremellomycetes</taxon>
        <taxon>Tremellales</taxon>
        <taxon>Cryptococcaceae</taxon>
        <taxon>Kwoniella</taxon>
    </lineage>
</organism>
<reference evidence="3" key="2">
    <citation type="submission" date="2024-01" db="EMBL/GenBank/DDBJ databases">
        <title>Comparative genomics of Cryptococcus and Kwoniella reveals pathogenesis evolution and contrasting modes of karyotype evolution via chromosome fusion or intercentromeric recombination.</title>
        <authorList>
            <person name="Coelho M.A."/>
            <person name="David-Palma M."/>
            <person name="Shea T."/>
            <person name="Bowers K."/>
            <person name="McGinley-Smith S."/>
            <person name="Mohammad A.W."/>
            <person name="Gnirke A."/>
            <person name="Yurkov A.M."/>
            <person name="Nowrousian M."/>
            <person name="Sun S."/>
            <person name="Cuomo C.A."/>
            <person name="Heitman J."/>
        </authorList>
    </citation>
    <scope>NUCLEOTIDE SEQUENCE</scope>
    <source>
        <strain evidence="3">CBS 12478</strain>
    </source>
</reference>
<evidence type="ECO:0000256" key="2">
    <source>
        <dbReference type="SAM" id="MobiDB-lite"/>
    </source>
</evidence>
<dbReference type="InterPro" id="IPR013078">
    <property type="entry name" value="His_Pase_superF_clade-1"/>
</dbReference>
<gene>
    <name evidence="3" type="ORF">CI109_106406</name>
</gene>
<accession>A0A5M6BUN9</accession>
<dbReference type="SMART" id="SM00855">
    <property type="entry name" value="PGAM"/>
    <property type="match status" value="1"/>
</dbReference>
<keyword evidence="1" id="KW-0378">Hydrolase</keyword>
<dbReference type="EMBL" id="CP144062">
    <property type="protein sequence ID" value="WWD21918.1"/>
    <property type="molecule type" value="Genomic_DNA"/>
</dbReference>
<dbReference type="GO" id="GO:0004331">
    <property type="term" value="F:fructose-2,6-bisphosphate 2-phosphatase activity"/>
    <property type="evidence" value="ECO:0007669"/>
    <property type="project" value="TreeGrafter"/>
</dbReference>
<dbReference type="PANTHER" id="PTHR46517:SF1">
    <property type="entry name" value="FRUCTOSE-2,6-BISPHOSPHATASE TIGAR"/>
    <property type="match status" value="1"/>
</dbReference>
<dbReference type="KEGG" id="ksn:43591176"/>
<dbReference type="Gene3D" id="3.40.50.1240">
    <property type="entry name" value="Phosphoglycerate mutase-like"/>
    <property type="match status" value="1"/>
</dbReference>
<dbReference type="Pfam" id="PF00300">
    <property type="entry name" value="His_Phos_1"/>
    <property type="match status" value="1"/>
</dbReference>
<dbReference type="GO" id="GO:0045820">
    <property type="term" value="P:negative regulation of glycolytic process"/>
    <property type="evidence" value="ECO:0007669"/>
    <property type="project" value="TreeGrafter"/>
</dbReference>
<dbReference type="GO" id="GO:0043456">
    <property type="term" value="P:regulation of pentose-phosphate shunt"/>
    <property type="evidence" value="ECO:0007669"/>
    <property type="project" value="TreeGrafter"/>
</dbReference>
<dbReference type="GO" id="GO:0005829">
    <property type="term" value="C:cytosol"/>
    <property type="evidence" value="ECO:0007669"/>
    <property type="project" value="TreeGrafter"/>
</dbReference>
<dbReference type="InterPro" id="IPR051695">
    <property type="entry name" value="Phosphoglycerate_Mutase"/>
</dbReference>
<name>A0A5M6BUN9_9TREE</name>
<sequence>MYLIFARHGQTEDNVQGIIQGHKDTPLNNHGRLESARLAERLRKVKIAEAYTSPLCRAKETAEIVLRHHPGTTLSAADGLKERGLGSMEGRRRARGEKAPADAESYESLGARSIQWFDSFLASHEPEAPLPQNHLFNHFSRHSSPPEPNILIVSHGAWLSFFLSLILSPTYGFTLSKGVDPKLPCYNTSLMVVGCKWIDGKWKGSVDDWGDISHLRDMMEEEVRDVADDVR</sequence>
<dbReference type="SUPFAM" id="SSF53254">
    <property type="entry name" value="Phosphoglycerate mutase-like"/>
    <property type="match status" value="1"/>
</dbReference>
<evidence type="ECO:0000313" key="4">
    <source>
        <dbReference type="Proteomes" id="UP000322225"/>
    </source>
</evidence>
<dbReference type="PANTHER" id="PTHR46517">
    <property type="entry name" value="FRUCTOSE-2,6-BISPHOSPHATASE TIGAR"/>
    <property type="match status" value="1"/>
</dbReference>
<dbReference type="Proteomes" id="UP000322225">
    <property type="component" value="Chromosome 12"/>
</dbReference>
<dbReference type="RefSeq" id="XP_031858650.1">
    <property type="nucleotide sequence ID" value="XM_032007008.1"/>
</dbReference>